<dbReference type="GO" id="GO:0006310">
    <property type="term" value="P:DNA recombination"/>
    <property type="evidence" value="ECO:0007669"/>
    <property type="project" value="UniProtKB-KW"/>
</dbReference>
<organism evidence="12 13">
    <name type="scientific">candidate division WS5 bacterium</name>
    <dbReference type="NCBI Taxonomy" id="2093353"/>
    <lineage>
        <taxon>Bacteria</taxon>
        <taxon>candidate division WS5</taxon>
    </lineage>
</organism>
<dbReference type="AlphaFoldDB" id="A0A419DFW6"/>
<dbReference type="PROSITE" id="PS51898">
    <property type="entry name" value="TYR_RECOMBINASE"/>
    <property type="match status" value="1"/>
</dbReference>
<dbReference type="GO" id="GO:0005737">
    <property type="term" value="C:cytoplasm"/>
    <property type="evidence" value="ECO:0007669"/>
    <property type="project" value="UniProtKB-SubCell"/>
</dbReference>
<evidence type="ECO:0000256" key="5">
    <source>
        <dbReference type="ARBA" id="ARBA00022908"/>
    </source>
</evidence>
<keyword evidence="3" id="KW-0132">Cell division</keyword>
<evidence type="ECO:0000259" key="10">
    <source>
        <dbReference type="PROSITE" id="PS51898"/>
    </source>
</evidence>
<dbReference type="InterPro" id="IPR011010">
    <property type="entry name" value="DNA_brk_join_enz"/>
</dbReference>
<feature type="domain" description="Core-binding (CB)" evidence="11">
    <location>
        <begin position="2"/>
        <end position="96"/>
    </location>
</feature>
<dbReference type="Pfam" id="PF02899">
    <property type="entry name" value="Phage_int_SAM_1"/>
    <property type="match status" value="1"/>
</dbReference>
<comment type="caution">
    <text evidence="12">The sequence shown here is derived from an EMBL/GenBank/DDBJ whole genome shotgun (WGS) entry which is preliminary data.</text>
</comment>
<sequence length="313" mass="36062">MASVNDLISDFLEYCEIEKNHSELTIRNYDHYLRRFLDFAEEGRSRDLRPEQITPELVRKYRLYLNRLNTELGANLAKITQNYHIIALRAFLKYLAKRDIKSLPAEKVELGDIKRRQIDFLEIKEVEALLQAPQKYPSKKEIITLRDSAILETLFSTGLRVSELVALGRDKVNLDRGEFTIRGKGGKDRAVFLSDNAKRKIKVYLTKRDDNAKPLFIHYSGVKEGLDDGEYMRLTSRSIQRIVSRYAGLSGITKKVTPHMLRHSFATDLLINGADIRSVQAMLGHSSITTTQAYTHITNTRLREVHKNFHNKG</sequence>
<reference evidence="12 13" key="1">
    <citation type="journal article" date="2017" name="ISME J.">
        <title>Energy and carbon metabolisms in a deep terrestrial subsurface fluid microbial community.</title>
        <authorList>
            <person name="Momper L."/>
            <person name="Jungbluth S.P."/>
            <person name="Lee M.D."/>
            <person name="Amend J.P."/>
        </authorList>
    </citation>
    <scope>NUCLEOTIDE SEQUENCE [LARGE SCALE GENOMIC DNA]</scope>
    <source>
        <strain evidence="12">SURF_29</strain>
    </source>
</reference>
<dbReference type="GO" id="GO:0003677">
    <property type="term" value="F:DNA binding"/>
    <property type="evidence" value="ECO:0007669"/>
    <property type="project" value="UniProtKB-UniRule"/>
</dbReference>
<evidence type="ECO:0008006" key="14">
    <source>
        <dbReference type="Google" id="ProtNLM"/>
    </source>
</evidence>
<evidence type="ECO:0000256" key="7">
    <source>
        <dbReference type="ARBA" id="ARBA00023172"/>
    </source>
</evidence>
<dbReference type="GO" id="GO:0015074">
    <property type="term" value="P:DNA integration"/>
    <property type="evidence" value="ECO:0007669"/>
    <property type="project" value="UniProtKB-KW"/>
</dbReference>
<keyword evidence="5" id="KW-0229">DNA integration</keyword>
<keyword evidence="4" id="KW-0159">Chromosome partition</keyword>
<feature type="domain" description="Tyr recombinase" evidence="10">
    <location>
        <begin position="116"/>
        <end position="307"/>
    </location>
</feature>
<dbReference type="GO" id="GO:0051301">
    <property type="term" value="P:cell division"/>
    <property type="evidence" value="ECO:0007669"/>
    <property type="project" value="UniProtKB-KW"/>
</dbReference>
<keyword evidence="6 9" id="KW-0238">DNA-binding</keyword>
<dbReference type="InterPro" id="IPR010998">
    <property type="entry name" value="Integrase_recombinase_N"/>
</dbReference>
<dbReference type="InterPro" id="IPR004107">
    <property type="entry name" value="Integrase_SAM-like_N"/>
</dbReference>
<accession>A0A419DFW6</accession>
<evidence type="ECO:0000259" key="11">
    <source>
        <dbReference type="PROSITE" id="PS51900"/>
    </source>
</evidence>
<dbReference type="PROSITE" id="PS51900">
    <property type="entry name" value="CB"/>
    <property type="match status" value="1"/>
</dbReference>
<protein>
    <recommendedName>
        <fullName evidence="14">Tyrosine recombinase XerC</fullName>
    </recommendedName>
</protein>
<dbReference type="Pfam" id="PF00589">
    <property type="entry name" value="Phage_integrase"/>
    <property type="match status" value="1"/>
</dbReference>
<keyword evidence="7" id="KW-0233">DNA recombination</keyword>
<evidence type="ECO:0000313" key="12">
    <source>
        <dbReference type="EMBL" id="RJO62024.1"/>
    </source>
</evidence>
<keyword evidence="2" id="KW-0963">Cytoplasm</keyword>
<evidence type="ECO:0000256" key="9">
    <source>
        <dbReference type="PROSITE-ProRule" id="PRU01248"/>
    </source>
</evidence>
<gene>
    <name evidence="12" type="ORF">C4544_00790</name>
</gene>
<dbReference type="PANTHER" id="PTHR30349">
    <property type="entry name" value="PHAGE INTEGRASE-RELATED"/>
    <property type="match status" value="1"/>
</dbReference>
<evidence type="ECO:0000256" key="1">
    <source>
        <dbReference type="ARBA" id="ARBA00004496"/>
    </source>
</evidence>
<dbReference type="Proteomes" id="UP000285655">
    <property type="component" value="Unassembled WGS sequence"/>
</dbReference>
<comment type="subcellular location">
    <subcellularLocation>
        <location evidence="1">Cytoplasm</location>
    </subcellularLocation>
</comment>
<dbReference type="InterPro" id="IPR050090">
    <property type="entry name" value="Tyrosine_recombinase_XerCD"/>
</dbReference>
<dbReference type="InterPro" id="IPR044068">
    <property type="entry name" value="CB"/>
</dbReference>
<dbReference type="Gene3D" id="1.10.150.130">
    <property type="match status" value="1"/>
</dbReference>
<evidence type="ECO:0000256" key="4">
    <source>
        <dbReference type="ARBA" id="ARBA00022829"/>
    </source>
</evidence>
<evidence type="ECO:0000256" key="8">
    <source>
        <dbReference type="ARBA" id="ARBA00023306"/>
    </source>
</evidence>
<name>A0A419DFW6_9BACT</name>
<evidence type="ECO:0000256" key="3">
    <source>
        <dbReference type="ARBA" id="ARBA00022618"/>
    </source>
</evidence>
<dbReference type="SUPFAM" id="SSF56349">
    <property type="entry name" value="DNA breaking-rejoining enzymes"/>
    <property type="match status" value="1"/>
</dbReference>
<dbReference type="EMBL" id="QZJW01000005">
    <property type="protein sequence ID" value="RJO62024.1"/>
    <property type="molecule type" value="Genomic_DNA"/>
</dbReference>
<dbReference type="GO" id="GO:0007059">
    <property type="term" value="P:chromosome segregation"/>
    <property type="evidence" value="ECO:0007669"/>
    <property type="project" value="UniProtKB-KW"/>
</dbReference>
<evidence type="ECO:0000256" key="2">
    <source>
        <dbReference type="ARBA" id="ARBA00022490"/>
    </source>
</evidence>
<dbReference type="PANTHER" id="PTHR30349:SF77">
    <property type="entry name" value="TYROSINE RECOMBINASE XERC"/>
    <property type="match status" value="1"/>
</dbReference>
<proteinExistence type="predicted"/>
<evidence type="ECO:0000313" key="13">
    <source>
        <dbReference type="Proteomes" id="UP000285655"/>
    </source>
</evidence>
<keyword evidence="8" id="KW-0131">Cell cycle</keyword>
<dbReference type="InterPro" id="IPR002104">
    <property type="entry name" value="Integrase_catalytic"/>
</dbReference>
<dbReference type="InterPro" id="IPR013762">
    <property type="entry name" value="Integrase-like_cat_sf"/>
</dbReference>
<dbReference type="Gene3D" id="1.10.443.10">
    <property type="entry name" value="Intergrase catalytic core"/>
    <property type="match status" value="1"/>
</dbReference>
<evidence type="ECO:0000256" key="6">
    <source>
        <dbReference type="ARBA" id="ARBA00023125"/>
    </source>
</evidence>